<sequence length="79" mass="9073">MTFFGKNKFFVKLFFEFFKKSHEKSKICKSGILSGEIEGSSLNETVLRVVRSLTKEKESPFNSKEEGEEGKLKAKTCSW</sequence>
<proteinExistence type="predicted"/>
<accession>A0A6C0BJV4</accession>
<name>A0A6C0BJV4_9ZZZZ</name>
<dbReference type="EMBL" id="MN739183">
    <property type="protein sequence ID" value="QHS92635.1"/>
    <property type="molecule type" value="Genomic_DNA"/>
</dbReference>
<organism evidence="2">
    <name type="scientific">viral metagenome</name>
    <dbReference type="NCBI Taxonomy" id="1070528"/>
    <lineage>
        <taxon>unclassified sequences</taxon>
        <taxon>metagenomes</taxon>
        <taxon>organismal metagenomes</taxon>
    </lineage>
</organism>
<reference evidence="2" key="1">
    <citation type="journal article" date="2020" name="Nature">
        <title>Giant virus diversity and host interactions through global metagenomics.</title>
        <authorList>
            <person name="Schulz F."/>
            <person name="Roux S."/>
            <person name="Paez-Espino D."/>
            <person name="Jungbluth S."/>
            <person name="Walsh D.A."/>
            <person name="Denef V.J."/>
            <person name="McMahon K.D."/>
            <person name="Konstantinidis K.T."/>
            <person name="Eloe-Fadrosh E.A."/>
            <person name="Kyrpides N.C."/>
            <person name="Woyke T."/>
        </authorList>
    </citation>
    <scope>NUCLEOTIDE SEQUENCE</scope>
    <source>
        <strain evidence="2">GVMAG-M-3300014204-73</strain>
    </source>
</reference>
<feature type="compositionally biased region" description="Basic and acidic residues" evidence="1">
    <location>
        <begin position="60"/>
        <end position="72"/>
    </location>
</feature>
<protein>
    <submittedName>
        <fullName evidence="2">Uncharacterized protein</fullName>
    </submittedName>
</protein>
<feature type="region of interest" description="Disordered" evidence="1">
    <location>
        <begin position="60"/>
        <end position="79"/>
    </location>
</feature>
<evidence type="ECO:0000256" key="1">
    <source>
        <dbReference type="SAM" id="MobiDB-lite"/>
    </source>
</evidence>
<evidence type="ECO:0000313" key="2">
    <source>
        <dbReference type="EMBL" id="QHS92635.1"/>
    </source>
</evidence>
<dbReference type="AlphaFoldDB" id="A0A6C0BJV4"/>